<reference evidence="3 4" key="1">
    <citation type="journal article" date="2016" name="Int. J. Syst. Evol. Microbiol.">
        <title>Desulfotomaculum ferrireducens sp. nov., a moderately thermophilic sulfate-reducing and dissimilatory Fe(III)-reducing bacterium isolated from compost.</title>
        <authorList>
            <person name="Yang G."/>
            <person name="Guo J."/>
            <person name="Zhuang L."/>
            <person name="Yuan Y."/>
            <person name="Zhou S."/>
        </authorList>
    </citation>
    <scope>NUCLEOTIDE SEQUENCE [LARGE SCALE GENOMIC DNA]</scope>
    <source>
        <strain evidence="3 4">GSS09</strain>
    </source>
</reference>
<gene>
    <name evidence="3" type="ORF">B0537_09560</name>
</gene>
<dbReference type="GO" id="GO:0003677">
    <property type="term" value="F:DNA binding"/>
    <property type="evidence" value="ECO:0007669"/>
    <property type="project" value="InterPro"/>
</dbReference>
<dbReference type="STRING" id="1833852.B0537_09560"/>
<dbReference type="AlphaFoldDB" id="A0A1S6IX20"/>
<organism evidence="3 4">
    <name type="scientific">Desulforamulus ferrireducens</name>
    <dbReference type="NCBI Taxonomy" id="1833852"/>
    <lineage>
        <taxon>Bacteria</taxon>
        <taxon>Bacillati</taxon>
        <taxon>Bacillota</taxon>
        <taxon>Clostridia</taxon>
        <taxon>Eubacteriales</taxon>
        <taxon>Peptococcaceae</taxon>
        <taxon>Desulforamulus</taxon>
    </lineage>
</organism>
<feature type="region of interest" description="Disordered" evidence="1">
    <location>
        <begin position="139"/>
        <end position="158"/>
    </location>
</feature>
<dbReference type="OrthoDB" id="9797543at2"/>
<dbReference type="PANTHER" id="PTHR34475:SF1">
    <property type="entry name" value="CYTOSKELETON PROTEIN RODZ"/>
    <property type="match status" value="1"/>
</dbReference>
<dbReference type="EMBL" id="CP019698">
    <property type="protein sequence ID" value="AQS59311.1"/>
    <property type="molecule type" value="Genomic_DNA"/>
</dbReference>
<dbReference type="Pfam" id="PF13464">
    <property type="entry name" value="RodZ_C"/>
    <property type="match status" value="1"/>
</dbReference>
<dbReference type="KEGG" id="dfg:B0537_09560"/>
<protein>
    <submittedName>
        <fullName evidence="3">Helix-turn-helix domain-containing protein</fullName>
    </submittedName>
</protein>
<dbReference type="InterPro" id="IPR025194">
    <property type="entry name" value="RodZ-like_C"/>
</dbReference>
<dbReference type="PANTHER" id="PTHR34475">
    <property type="match status" value="1"/>
</dbReference>
<evidence type="ECO:0000313" key="3">
    <source>
        <dbReference type="EMBL" id="AQS59311.1"/>
    </source>
</evidence>
<evidence type="ECO:0000313" key="4">
    <source>
        <dbReference type="Proteomes" id="UP000189464"/>
    </source>
</evidence>
<dbReference type="InterPro" id="IPR010982">
    <property type="entry name" value="Lambda_DNA-bd_dom_sf"/>
</dbReference>
<accession>A0A1S6IX20</accession>
<keyword evidence="4" id="KW-1185">Reference proteome</keyword>
<dbReference type="Proteomes" id="UP000189464">
    <property type="component" value="Chromosome"/>
</dbReference>
<feature type="domain" description="Cytoskeleton protein RodZ-like C-terminal" evidence="2">
    <location>
        <begin position="171"/>
        <end position="231"/>
    </location>
</feature>
<dbReference type="Gene3D" id="1.10.260.40">
    <property type="entry name" value="lambda repressor-like DNA-binding domains"/>
    <property type="match status" value="1"/>
</dbReference>
<dbReference type="Pfam" id="PF13413">
    <property type="entry name" value="HTH_25"/>
    <property type="match status" value="1"/>
</dbReference>
<dbReference type="InterPro" id="IPR050400">
    <property type="entry name" value="Bact_Cytoskel_RodZ"/>
</dbReference>
<name>A0A1S6IX20_9FIRM</name>
<proteinExistence type="predicted"/>
<sequence>MPIGEALRNARLKKDYSFEYLEESTKIRTKYLKALEEEKFDVLPGPVYAKAFLRTYAKFLELDTEEIMQEYNMLTNNNPAPAVETKEIEPVSISGGSKKWRYLAAGAAVVALLAFNAFYDSNKRAEDNKPELPQTVQENTVEQKGNSNNSPQLSTPQPVQGVRVVLKVNDNPSWMQVVADGNTIFSGTVAPGEMKDFQAEEKIFLHVGNAGAVEVNVNGKNLGRMGALGKVEKKTFTVDDDPNMTRG</sequence>
<evidence type="ECO:0000256" key="1">
    <source>
        <dbReference type="SAM" id="MobiDB-lite"/>
    </source>
</evidence>
<evidence type="ECO:0000259" key="2">
    <source>
        <dbReference type="Pfam" id="PF13464"/>
    </source>
</evidence>